<dbReference type="Proteomes" id="UP000270034">
    <property type="component" value="Chromosome"/>
</dbReference>
<proteinExistence type="predicted"/>
<evidence type="ECO:0000256" key="1">
    <source>
        <dbReference type="SAM" id="MobiDB-lite"/>
    </source>
</evidence>
<accession>A0A2Z5ZH11</accession>
<dbReference type="AlphaFoldDB" id="A0A2Z5ZH11"/>
<evidence type="ECO:0000313" key="3">
    <source>
        <dbReference type="Proteomes" id="UP000270034"/>
    </source>
</evidence>
<feature type="compositionally biased region" description="Polar residues" evidence="1">
    <location>
        <begin position="1"/>
        <end position="12"/>
    </location>
</feature>
<keyword evidence="2" id="KW-0418">Kinase</keyword>
<sequence length="45" mass="4859">MPTTHQTLTNRATLPAQHALPAATPSCGRLKLVKTEVFSRPDFGP</sequence>
<evidence type="ECO:0000313" key="2">
    <source>
        <dbReference type="EMBL" id="BBC79920.1"/>
    </source>
</evidence>
<protein>
    <submittedName>
        <fullName evidence="2">Calcium-dependent protein kinase 3-like</fullName>
    </submittedName>
</protein>
<dbReference type="EMBL" id="AP018515">
    <property type="protein sequence ID" value="BBC79920.1"/>
    <property type="molecule type" value="Genomic_DNA"/>
</dbReference>
<reference evidence="2 3" key="1">
    <citation type="submission" date="2018-02" db="EMBL/GenBank/DDBJ databases">
        <title>Acetobacter orientalis genome.</title>
        <authorList>
            <person name="Nakashima N."/>
            <person name="Tamura T."/>
        </authorList>
    </citation>
    <scope>NUCLEOTIDE SEQUENCE [LARGE SCALE GENOMIC DNA]</scope>
    <source>
        <strain evidence="2 3">FAN1</strain>
    </source>
</reference>
<dbReference type="KEGG" id="aot:AcetOri_orf02364"/>
<feature type="region of interest" description="Disordered" evidence="1">
    <location>
        <begin position="1"/>
        <end position="20"/>
    </location>
</feature>
<keyword evidence="2" id="KW-0808">Transferase</keyword>
<dbReference type="GO" id="GO:0016301">
    <property type="term" value="F:kinase activity"/>
    <property type="evidence" value="ECO:0007669"/>
    <property type="project" value="UniProtKB-KW"/>
</dbReference>
<gene>
    <name evidence="2" type="ORF">AcetOrient_orf02364</name>
</gene>
<organism evidence="2 3">
    <name type="scientific">Acetobacter orientalis</name>
    <dbReference type="NCBI Taxonomy" id="146474"/>
    <lineage>
        <taxon>Bacteria</taxon>
        <taxon>Pseudomonadati</taxon>
        <taxon>Pseudomonadota</taxon>
        <taxon>Alphaproteobacteria</taxon>
        <taxon>Acetobacterales</taxon>
        <taxon>Acetobacteraceae</taxon>
        <taxon>Acetobacter</taxon>
    </lineage>
</organism>
<name>A0A2Z5ZH11_9PROT</name>